<dbReference type="Gene3D" id="3.30.300.210">
    <property type="entry name" value="Nutrient germinant receptor protein C, domain 3"/>
    <property type="match status" value="1"/>
</dbReference>
<evidence type="ECO:0000259" key="8">
    <source>
        <dbReference type="Pfam" id="PF05504"/>
    </source>
</evidence>
<comment type="similarity">
    <text evidence="2">Belongs to the GerABKC lipoprotein family.</text>
</comment>
<dbReference type="AlphaFoldDB" id="A0A2T6FZA5"/>
<dbReference type="PANTHER" id="PTHR35789">
    <property type="entry name" value="SPORE GERMINATION PROTEIN B3"/>
    <property type="match status" value="1"/>
</dbReference>
<protein>
    <submittedName>
        <fullName evidence="10">Ger(X)C family spore germination protein</fullName>
    </submittedName>
</protein>
<keyword evidence="7" id="KW-0449">Lipoprotein</keyword>
<dbReference type="Pfam" id="PF25198">
    <property type="entry name" value="Spore_GerAC_N"/>
    <property type="match status" value="1"/>
</dbReference>
<evidence type="ECO:0000256" key="2">
    <source>
        <dbReference type="ARBA" id="ARBA00007886"/>
    </source>
</evidence>
<dbReference type="EMBL" id="PYHP01000058">
    <property type="protein sequence ID" value="PUA37248.1"/>
    <property type="molecule type" value="Genomic_DNA"/>
</dbReference>
<evidence type="ECO:0000256" key="1">
    <source>
        <dbReference type="ARBA" id="ARBA00004635"/>
    </source>
</evidence>
<dbReference type="Proteomes" id="UP000244184">
    <property type="component" value="Unassembled WGS sequence"/>
</dbReference>
<accession>A0A2T6FZA5</accession>
<organism evidence="10 11">
    <name type="scientific">Paenibacillus elgii</name>
    <dbReference type="NCBI Taxonomy" id="189691"/>
    <lineage>
        <taxon>Bacteria</taxon>
        <taxon>Bacillati</taxon>
        <taxon>Bacillota</taxon>
        <taxon>Bacilli</taxon>
        <taxon>Bacillales</taxon>
        <taxon>Paenibacillaceae</taxon>
        <taxon>Paenibacillus</taxon>
    </lineage>
</organism>
<keyword evidence="5" id="KW-0472">Membrane</keyword>
<keyword evidence="3" id="KW-0309">Germination</keyword>
<gene>
    <name evidence="10" type="ORF">C8Z91_21150</name>
</gene>
<evidence type="ECO:0000256" key="3">
    <source>
        <dbReference type="ARBA" id="ARBA00022544"/>
    </source>
</evidence>
<evidence type="ECO:0000313" key="11">
    <source>
        <dbReference type="Proteomes" id="UP000244184"/>
    </source>
</evidence>
<proteinExistence type="inferred from homology"/>
<comment type="subcellular location">
    <subcellularLocation>
        <location evidence="1">Membrane</location>
        <topology evidence="1">Lipid-anchor</topology>
    </subcellularLocation>
</comment>
<evidence type="ECO:0000256" key="7">
    <source>
        <dbReference type="ARBA" id="ARBA00023288"/>
    </source>
</evidence>
<name>A0A2T6FZA5_9BACL</name>
<keyword evidence="6" id="KW-0564">Palmitate</keyword>
<evidence type="ECO:0000313" key="10">
    <source>
        <dbReference type="EMBL" id="PUA37248.1"/>
    </source>
</evidence>
<dbReference type="InterPro" id="IPR038501">
    <property type="entry name" value="Spore_GerAC_C_sf"/>
</dbReference>
<dbReference type="InterPro" id="IPR057336">
    <property type="entry name" value="GerAC_N"/>
</dbReference>
<dbReference type="GO" id="GO:0009847">
    <property type="term" value="P:spore germination"/>
    <property type="evidence" value="ECO:0007669"/>
    <property type="project" value="InterPro"/>
</dbReference>
<evidence type="ECO:0000256" key="5">
    <source>
        <dbReference type="ARBA" id="ARBA00023136"/>
    </source>
</evidence>
<sequence length="389" mass="44809">MRRHPWLQLMLILPPLLLLSACGMRSVEQVIYPNAIGIDYVKGQYKVYVQVIDFTNIAKVESGGRRANPSNFIGEGTASTFDEAIFKVYRTSHQSISWSHISSIVFSKALLEHGITDVMDLWGRFNEFRQTPWVFGTDRPMREILSANPILNISMLYSQLSSPMDIYRQSSFIQPLRLYHFMSTLYEPGMTSLLPSIAINEKAWTKNTAPHKNLMMDGVYGMKKDKLVAVMPSKDLLGFRWMNRSTSRGVLALGDPKQPTAVVVMQKPKAVISPVVQQNRVSFNIEVSTSGGVFQYNRPIDEKEIQRQAEQKIKEEIEHTYRKGLERKMDVLQLSDALYRKDPKKWRKLAQKDEFFLNKDSLQRVKVKVRMDNSQKLKLKRPSMLKEKS</sequence>
<evidence type="ECO:0000259" key="9">
    <source>
        <dbReference type="Pfam" id="PF25198"/>
    </source>
</evidence>
<evidence type="ECO:0000256" key="4">
    <source>
        <dbReference type="ARBA" id="ARBA00022729"/>
    </source>
</evidence>
<dbReference type="InterPro" id="IPR046953">
    <property type="entry name" value="Spore_GerAC-like_C"/>
</dbReference>
<dbReference type="InterPro" id="IPR008844">
    <property type="entry name" value="Spore_GerAC-like"/>
</dbReference>
<dbReference type="GO" id="GO:0016020">
    <property type="term" value="C:membrane"/>
    <property type="evidence" value="ECO:0007669"/>
    <property type="project" value="UniProtKB-SubCell"/>
</dbReference>
<dbReference type="PROSITE" id="PS51257">
    <property type="entry name" value="PROKAR_LIPOPROTEIN"/>
    <property type="match status" value="1"/>
</dbReference>
<reference evidence="10 11" key="1">
    <citation type="submission" date="2018-03" db="EMBL/GenBank/DDBJ databases">
        <title>Genome sequence of Paenibacillus elgii strain AC13 an antimicrobial compound producing bacteria.</title>
        <authorList>
            <person name="Kurokawa A.S."/>
            <person name="Araujo J.F."/>
            <person name="Costa R.A."/>
            <person name="Ortega D.B."/>
            <person name="Pires A.S."/>
            <person name="Pappas G.J.Jr."/>
            <person name="Franco O.L."/>
            <person name="Barreto C."/>
            <person name="Magalhaes B.S."/>
            <person name="Kruger R.H."/>
        </authorList>
    </citation>
    <scope>NUCLEOTIDE SEQUENCE [LARGE SCALE GENOMIC DNA]</scope>
    <source>
        <strain evidence="10 11">AC13</strain>
    </source>
</reference>
<dbReference type="NCBIfam" id="TIGR02887">
    <property type="entry name" value="spore_ger_x_C"/>
    <property type="match status" value="1"/>
</dbReference>
<dbReference type="RefSeq" id="WP_108533065.1">
    <property type="nucleotide sequence ID" value="NZ_PYHP01000058.1"/>
</dbReference>
<dbReference type="Pfam" id="PF05504">
    <property type="entry name" value="Spore_GerAC"/>
    <property type="match status" value="1"/>
</dbReference>
<feature type="domain" description="Spore germination protein N-terminal" evidence="9">
    <location>
        <begin position="25"/>
        <end position="198"/>
    </location>
</feature>
<evidence type="ECO:0000256" key="6">
    <source>
        <dbReference type="ARBA" id="ARBA00023139"/>
    </source>
</evidence>
<comment type="caution">
    <text evidence="10">The sequence shown here is derived from an EMBL/GenBank/DDBJ whole genome shotgun (WGS) entry which is preliminary data.</text>
</comment>
<feature type="domain" description="Spore germination GerAC-like C-terminal" evidence="8">
    <location>
        <begin position="222"/>
        <end position="372"/>
    </location>
</feature>
<dbReference type="PANTHER" id="PTHR35789:SF1">
    <property type="entry name" value="SPORE GERMINATION PROTEIN B3"/>
    <property type="match status" value="1"/>
</dbReference>
<keyword evidence="4" id="KW-0732">Signal</keyword>